<protein>
    <submittedName>
        <fullName evidence="1">Uncharacterized protein</fullName>
    </submittedName>
</protein>
<dbReference type="Proteomes" id="UP001152795">
    <property type="component" value="Unassembled WGS sequence"/>
</dbReference>
<dbReference type="AlphaFoldDB" id="A0A7D9IEZ5"/>
<dbReference type="InterPro" id="IPR013879">
    <property type="entry name" value="DUF1761"/>
</dbReference>
<dbReference type="EMBL" id="CACRXK020005399">
    <property type="protein sequence ID" value="CAB4006061.1"/>
    <property type="molecule type" value="Genomic_DNA"/>
</dbReference>
<organism evidence="1 2">
    <name type="scientific">Paramuricea clavata</name>
    <name type="common">Red gorgonian</name>
    <name type="synonym">Violescent sea-whip</name>
    <dbReference type="NCBI Taxonomy" id="317549"/>
    <lineage>
        <taxon>Eukaryota</taxon>
        <taxon>Metazoa</taxon>
        <taxon>Cnidaria</taxon>
        <taxon>Anthozoa</taxon>
        <taxon>Octocorallia</taxon>
        <taxon>Malacalcyonacea</taxon>
        <taxon>Plexauridae</taxon>
        <taxon>Paramuricea</taxon>
    </lineage>
</organism>
<comment type="caution">
    <text evidence="1">The sequence shown here is derived from an EMBL/GenBank/DDBJ whole genome shotgun (WGS) entry which is preliminary data.</text>
</comment>
<sequence>MYDIIVSIIASQFVSAFWYSPVMVGKQWSCLAFPGCSEEEIQTLLIANKINYGIAMISSVVLTLLLKFYILQSVTSVAGAVNVAILLGVFSAVLEVCHYGFEGRPWKLFIIDHIHNFLTILVISCLLVAL</sequence>
<reference evidence="1" key="1">
    <citation type="submission" date="2020-04" db="EMBL/GenBank/DDBJ databases">
        <authorList>
            <person name="Alioto T."/>
            <person name="Alioto T."/>
            <person name="Gomez Garrido J."/>
        </authorList>
    </citation>
    <scope>NUCLEOTIDE SEQUENCE</scope>
    <source>
        <strain evidence="1">A484AB</strain>
    </source>
</reference>
<evidence type="ECO:0000313" key="2">
    <source>
        <dbReference type="Proteomes" id="UP001152795"/>
    </source>
</evidence>
<dbReference type="Pfam" id="PF08570">
    <property type="entry name" value="DUF1761"/>
    <property type="match status" value="1"/>
</dbReference>
<proteinExistence type="predicted"/>
<gene>
    <name evidence="1" type="ORF">PACLA_8A038575</name>
</gene>
<keyword evidence="2" id="KW-1185">Reference proteome</keyword>
<accession>A0A7D9IEZ5</accession>
<evidence type="ECO:0000313" key="1">
    <source>
        <dbReference type="EMBL" id="CAB4006061.1"/>
    </source>
</evidence>
<name>A0A7D9IEZ5_PARCT</name>